<accession>A0ABW4RT56</accession>
<keyword evidence="4 8" id="KW-0812">Transmembrane</keyword>
<feature type="transmembrane region" description="Helical" evidence="8">
    <location>
        <begin position="22"/>
        <end position="41"/>
    </location>
</feature>
<evidence type="ECO:0000313" key="11">
    <source>
        <dbReference type="Proteomes" id="UP001597326"/>
    </source>
</evidence>
<dbReference type="Pfam" id="PF03176">
    <property type="entry name" value="MMPL"/>
    <property type="match status" value="2"/>
</dbReference>
<feature type="compositionally biased region" description="Basic and acidic residues" evidence="7">
    <location>
        <begin position="699"/>
        <end position="709"/>
    </location>
</feature>
<feature type="transmembrane region" description="Helical" evidence="8">
    <location>
        <begin position="610"/>
        <end position="639"/>
    </location>
</feature>
<dbReference type="Gene3D" id="1.20.1640.10">
    <property type="entry name" value="Multidrug efflux transporter AcrB transmembrane domain"/>
    <property type="match status" value="2"/>
</dbReference>
<dbReference type="InterPro" id="IPR050545">
    <property type="entry name" value="Mycobact_MmpL"/>
</dbReference>
<evidence type="ECO:0000256" key="2">
    <source>
        <dbReference type="ARBA" id="ARBA00010157"/>
    </source>
</evidence>
<feature type="transmembrane region" description="Helical" evidence="8">
    <location>
        <begin position="570"/>
        <end position="589"/>
    </location>
</feature>
<keyword evidence="5 8" id="KW-1133">Transmembrane helix</keyword>
<dbReference type="RefSeq" id="WP_343872535.1">
    <property type="nucleotide sequence ID" value="NZ_BAAAIX010000009.1"/>
</dbReference>
<evidence type="ECO:0000256" key="3">
    <source>
        <dbReference type="ARBA" id="ARBA00022475"/>
    </source>
</evidence>
<dbReference type="PROSITE" id="PS50156">
    <property type="entry name" value="SSD"/>
    <property type="match status" value="1"/>
</dbReference>
<dbReference type="InterPro" id="IPR004869">
    <property type="entry name" value="MMPL_dom"/>
</dbReference>
<keyword evidence="6 8" id="KW-0472">Membrane</keyword>
<dbReference type="PANTHER" id="PTHR33406">
    <property type="entry name" value="MEMBRANE PROTEIN MJ1562-RELATED"/>
    <property type="match status" value="1"/>
</dbReference>
<comment type="subcellular location">
    <subcellularLocation>
        <location evidence="1">Cell membrane</location>
        <topology evidence="1">Multi-pass membrane protein</topology>
    </subcellularLocation>
</comment>
<dbReference type="PANTHER" id="PTHR33406:SF6">
    <property type="entry name" value="MEMBRANE PROTEIN YDGH-RELATED"/>
    <property type="match status" value="1"/>
</dbReference>
<gene>
    <name evidence="10" type="ORF">ACFSCS_04795</name>
</gene>
<feature type="transmembrane region" description="Helical" evidence="8">
    <location>
        <begin position="306"/>
        <end position="332"/>
    </location>
</feature>
<feature type="transmembrane region" description="Helical" evidence="8">
    <location>
        <begin position="645"/>
        <end position="670"/>
    </location>
</feature>
<evidence type="ECO:0000256" key="7">
    <source>
        <dbReference type="SAM" id="MobiDB-lite"/>
    </source>
</evidence>
<evidence type="ECO:0000256" key="8">
    <source>
        <dbReference type="SAM" id="Phobius"/>
    </source>
</evidence>
<dbReference type="Proteomes" id="UP001597326">
    <property type="component" value="Unassembled WGS sequence"/>
</dbReference>
<proteinExistence type="inferred from homology"/>
<keyword evidence="11" id="KW-1185">Reference proteome</keyword>
<evidence type="ECO:0000256" key="4">
    <source>
        <dbReference type="ARBA" id="ARBA00022692"/>
    </source>
</evidence>
<comment type="caution">
    <text evidence="10">The sequence shown here is derived from an EMBL/GenBank/DDBJ whole genome shotgun (WGS) entry which is preliminary data.</text>
</comment>
<keyword evidence="3" id="KW-1003">Cell membrane</keyword>
<evidence type="ECO:0000313" key="10">
    <source>
        <dbReference type="EMBL" id="MFD1889507.1"/>
    </source>
</evidence>
<evidence type="ECO:0000259" key="9">
    <source>
        <dbReference type="PROSITE" id="PS50156"/>
    </source>
</evidence>
<reference evidence="11" key="1">
    <citation type="journal article" date="2019" name="Int. J. Syst. Evol. Microbiol.">
        <title>The Global Catalogue of Microorganisms (GCM) 10K type strain sequencing project: providing services to taxonomists for standard genome sequencing and annotation.</title>
        <authorList>
            <consortium name="The Broad Institute Genomics Platform"/>
            <consortium name="The Broad Institute Genome Sequencing Center for Infectious Disease"/>
            <person name="Wu L."/>
            <person name="Ma J."/>
        </authorList>
    </citation>
    <scope>NUCLEOTIDE SEQUENCE [LARGE SCALE GENOMIC DNA]</scope>
    <source>
        <strain evidence="11">CAIM 431</strain>
    </source>
</reference>
<dbReference type="InterPro" id="IPR000731">
    <property type="entry name" value="SSD"/>
</dbReference>
<comment type="similarity">
    <text evidence="2">Belongs to the resistance-nodulation-cell division (RND) (TC 2.A.6) family. MmpL subfamily.</text>
</comment>
<evidence type="ECO:0000256" key="1">
    <source>
        <dbReference type="ARBA" id="ARBA00004651"/>
    </source>
</evidence>
<organism evidence="10 11">
    <name type="scientific">Luteococcus peritonei</name>
    <dbReference type="NCBI Taxonomy" id="88874"/>
    <lineage>
        <taxon>Bacteria</taxon>
        <taxon>Bacillati</taxon>
        <taxon>Actinomycetota</taxon>
        <taxon>Actinomycetes</taxon>
        <taxon>Propionibacteriales</taxon>
        <taxon>Propionibacteriaceae</taxon>
        <taxon>Luteococcus</taxon>
    </lineage>
</organism>
<evidence type="ECO:0000256" key="5">
    <source>
        <dbReference type="ARBA" id="ARBA00022989"/>
    </source>
</evidence>
<feature type="domain" description="SSD" evidence="9">
    <location>
        <begin position="524"/>
        <end position="668"/>
    </location>
</feature>
<feature type="transmembrane region" description="Helical" evidence="8">
    <location>
        <begin position="369"/>
        <end position="387"/>
    </location>
</feature>
<feature type="transmembrane region" description="Helical" evidence="8">
    <location>
        <begin position="235"/>
        <end position="256"/>
    </location>
</feature>
<name>A0ABW4RT56_9ACTN</name>
<feature type="transmembrane region" description="Helical" evidence="8">
    <location>
        <begin position="176"/>
        <end position="194"/>
    </location>
</feature>
<feature type="transmembrane region" description="Helical" evidence="8">
    <location>
        <begin position="513"/>
        <end position="530"/>
    </location>
</feature>
<evidence type="ECO:0000256" key="6">
    <source>
        <dbReference type="ARBA" id="ARBA00023136"/>
    </source>
</evidence>
<sequence>MSTPAPTTETAAVEQSWWRRNLRPLLSLLLLLLSLAMLGLVPEAEHARRGTDSLPEGSQSAELVRLQEQLPDRNTSQAIVLFASEDKLSPQEIGLLQRKAAELSGSAKAPAIPSQDGTAVFVPITVQGVGANQLEGGVTDLRTRSAEGLPEGVTAQVTGPAAIQTDLGAVFDGANFRLLGTTALVVAVLLVFTYRSPVLWTIPLLVVGIADRLAAVGATHVLDALGMAWDESTTGILSVLVFGAGTNYALLLISRYRDELRNHADRHEAMRVANVRSIEPVLASASTVFVGLMTLVLSAFPSTRGLGVACAVGVLIACFFVLVVLPGALVAFPRKIFWPREPVVGETSAAEDPRSLWARIGRRVDQRPALVAVAAALLLALGALGLLQTRTGLSDADQFLKKPEAIVAAERLARSFPAGAANPVVIGTRADQAQKVADAVEQVPGVSSVQRTAQGNDVAELQAITEAAPGSEEAADQVRAIRAAVADLPGSQVGGTEAQRLDKAEGNRHDQRLIFPIVLGLVFLALVGLFRSLVAPLVLVGTVLLTYVAAMGISWWVFTGLLGFERIDGLVPLYAFVFLVALGVDYNIFLSTRAKEEAVVHGTRRGILRALTATGGVITSAGILLASVFAVLGVLPLVVLAQVGVVIFIGVLLDTLVVRTVLVPALAILLGERFWWPRRVFQGAGDGAVDGAAAGAVERGAEAPQHVRPEPVVGQAPAAELEASGDPEPPVRPRRAR</sequence>
<protein>
    <submittedName>
        <fullName evidence="10">MMPL family transporter</fullName>
    </submittedName>
</protein>
<dbReference type="EMBL" id="JBHUFZ010000011">
    <property type="protein sequence ID" value="MFD1889507.1"/>
    <property type="molecule type" value="Genomic_DNA"/>
</dbReference>
<feature type="transmembrane region" description="Helical" evidence="8">
    <location>
        <begin position="537"/>
        <end position="558"/>
    </location>
</feature>
<feature type="transmembrane region" description="Helical" evidence="8">
    <location>
        <begin position="277"/>
        <end position="300"/>
    </location>
</feature>
<dbReference type="SUPFAM" id="SSF82866">
    <property type="entry name" value="Multidrug efflux transporter AcrB transmembrane domain"/>
    <property type="match status" value="2"/>
</dbReference>
<feature type="region of interest" description="Disordered" evidence="7">
    <location>
        <begin position="695"/>
        <end position="737"/>
    </location>
</feature>